<evidence type="ECO:0000313" key="1">
    <source>
        <dbReference type="EMBL" id="KAJ3451900.1"/>
    </source>
</evidence>
<name>A0AAV8AJ26_9EUKA</name>
<protein>
    <submittedName>
        <fullName evidence="1">Uncharacterized protein</fullName>
    </submittedName>
</protein>
<dbReference type="AlphaFoldDB" id="A0AAV8AJ26"/>
<sequence>MYFPNSYNPKITGVTEQNFERLTELKQFVKSLDSKIKVNKNTTSLSMDLTTTSESTLNSERFGIRDNNSPQLYLSSRGSDNDQSEILFLQFNEIKRNKREPYFKKRSQRTRKPKTKFVTEDNMLYEF</sequence>
<comment type="caution">
    <text evidence="1">The sequence shown here is derived from an EMBL/GenBank/DDBJ whole genome shotgun (WGS) entry which is preliminary data.</text>
</comment>
<organism evidence="1 2">
    <name type="scientific">Anaeramoeba flamelloides</name>
    <dbReference type="NCBI Taxonomy" id="1746091"/>
    <lineage>
        <taxon>Eukaryota</taxon>
        <taxon>Metamonada</taxon>
        <taxon>Anaeramoebidae</taxon>
        <taxon>Anaeramoeba</taxon>
    </lineage>
</organism>
<reference evidence="1" key="1">
    <citation type="submission" date="2022-08" db="EMBL/GenBank/DDBJ databases">
        <title>Novel sulphate-reducing endosymbionts in the free-living metamonad Anaeramoeba.</title>
        <authorList>
            <person name="Jerlstrom-Hultqvist J."/>
            <person name="Cepicka I."/>
            <person name="Gallot-Lavallee L."/>
            <person name="Salas-Leiva D."/>
            <person name="Curtis B.A."/>
            <person name="Zahonova K."/>
            <person name="Pipaliya S."/>
            <person name="Dacks J."/>
            <person name="Roger A.J."/>
        </authorList>
    </citation>
    <scope>NUCLEOTIDE SEQUENCE</scope>
    <source>
        <strain evidence="1">Busselton2</strain>
    </source>
</reference>
<evidence type="ECO:0000313" key="2">
    <source>
        <dbReference type="Proteomes" id="UP001146793"/>
    </source>
</evidence>
<dbReference type="Proteomes" id="UP001146793">
    <property type="component" value="Unassembled WGS sequence"/>
</dbReference>
<gene>
    <name evidence="1" type="ORF">M0812_03658</name>
</gene>
<dbReference type="EMBL" id="JANTQA010000008">
    <property type="protein sequence ID" value="KAJ3451900.1"/>
    <property type="molecule type" value="Genomic_DNA"/>
</dbReference>
<proteinExistence type="predicted"/>
<accession>A0AAV8AJ26</accession>